<dbReference type="KEGG" id="som:SOMG_01806"/>
<keyword evidence="3 7" id="KW-1133">Transmembrane helix</keyword>
<keyword evidence="4 7" id="KW-0472">Membrane</keyword>
<dbReference type="GO" id="GO:0038023">
    <property type="term" value="F:signaling receptor activity"/>
    <property type="evidence" value="ECO:0007669"/>
    <property type="project" value="TreeGrafter"/>
</dbReference>
<feature type="transmembrane region" description="Helical" evidence="7">
    <location>
        <begin position="211"/>
        <end position="232"/>
    </location>
</feature>
<keyword evidence="2 7" id="KW-0812">Transmembrane</keyword>
<keyword evidence="9" id="KW-1185">Reference proteome</keyword>
<sequence length="442" mass="50862">MVQIQLSGADRAEGVKKRAHGRRHSSYEVEGKRGDIPEEFVVYKFDLFLSRLGDRMKRIEEVGLPTIEEPNTTYEILVRLRNSFIGSTILGKNQVMYFLRMIEEKYQDVLAACDSFPSKVLKALIVLENLLSDLEDIASVESRTTVGEIFEDTKEKLQRAIRAGENRLLHIEEVPLEWKNNPFIVRGYRFYSSKRRCIRSILAFHNETLNIWTHLVALLGFLTVTSYFYPSSTSWISSSVSNRIVRVFFLVCAMKCLACSVTWHTFSSLSKYEHMRRAACMDYVGISALIAASIIAVEFHAFKCHSIFRVLYIAITGSLGCIGIYMPWKKWFNDYNHRSFKIFFFVGLACSGFLPLLTMCYIQGTMRTLIYLKPVFMSIFSYIIGVTFYALHIPEKLSPGIFDIVGNSHQLWHIAIIIGIGFHYYGLKTFETTHREFACECI</sequence>
<dbReference type="AlphaFoldDB" id="A0AAF0AUE6"/>
<evidence type="ECO:0000313" key="9">
    <source>
        <dbReference type="Proteomes" id="UP001212411"/>
    </source>
</evidence>
<dbReference type="GeneID" id="80875288"/>
<reference evidence="8 9" key="1">
    <citation type="journal article" date="2023" name="G3 (Bethesda)">
        <title>A high-quality reference genome for the fission yeast Schizosaccharomyces osmophilus.</title>
        <authorList>
            <person name="Jia G.S."/>
            <person name="Zhang W.C."/>
            <person name="Liang Y."/>
            <person name="Liu X.H."/>
            <person name="Rhind N."/>
            <person name="Pidoux A."/>
            <person name="Brysch-Herzberg M."/>
            <person name="Du L.L."/>
        </authorList>
    </citation>
    <scope>NUCLEOTIDE SEQUENCE [LARGE SCALE GENOMIC DNA]</scope>
    <source>
        <strain evidence="8 9">CBS 15793</strain>
    </source>
</reference>
<accession>A0AAF0AUE6</accession>
<dbReference type="RefSeq" id="XP_056035750.1">
    <property type="nucleotide sequence ID" value="XM_056180599.1"/>
</dbReference>
<dbReference type="EMBL" id="CP115611">
    <property type="protein sequence ID" value="WBW71507.1"/>
    <property type="molecule type" value="Genomic_DNA"/>
</dbReference>
<feature type="binding site" evidence="5">
    <location>
        <position position="413"/>
    </location>
    <ligand>
        <name>Zn(2+)</name>
        <dbReference type="ChEBI" id="CHEBI:29105"/>
    </ligand>
</feature>
<evidence type="ECO:0000256" key="2">
    <source>
        <dbReference type="ARBA" id="ARBA00022692"/>
    </source>
</evidence>
<dbReference type="PANTHER" id="PTHR20855">
    <property type="entry name" value="ADIPOR/PROGESTIN RECEPTOR-RELATED"/>
    <property type="match status" value="1"/>
</dbReference>
<feature type="transmembrane region" description="Helical" evidence="7">
    <location>
        <begin position="244"/>
        <end position="263"/>
    </location>
</feature>
<keyword evidence="5" id="KW-0862">Zinc</keyword>
<feature type="transmembrane region" description="Helical" evidence="7">
    <location>
        <begin position="340"/>
        <end position="362"/>
    </location>
</feature>
<evidence type="ECO:0000256" key="7">
    <source>
        <dbReference type="SAM" id="Phobius"/>
    </source>
</evidence>
<feature type="transmembrane region" description="Helical" evidence="7">
    <location>
        <begin position="411"/>
        <end position="427"/>
    </location>
</feature>
<gene>
    <name evidence="8" type="primary">izh3</name>
    <name evidence="8" type="ORF">SOMG_01806</name>
</gene>
<protein>
    <submittedName>
        <fullName evidence="8">ER membrane hemolysin-III family protein involved in zinc homeostasis Izh3</fullName>
    </submittedName>
</protein>
<feature type="transmembrane region" description="Helical" evidence="7">
    <location>
        <begin position="283"/>
        <end position="302"/>
    </location>
</feature>
<keyword evidence="5" id="KW-0479">Metal-binding</keyword>
<evidence type="ECO:0000256" key="1">
    <source>
        <dbReference type="ARBA" id="ARBA00004141"/>
    </source>
</evidence>
<dbReference type="Pfam" id="PF03006">
    <property type="entry name" value="HlyIII"/>
    <property type="match status" value="1"/>
</dbReference>
<dbReference type="PANTHER" id="PTHR20855:SF97">
    <property type="entry name" value="ADIPOR-LIKE RECEPTOR IZH3-RELATED"/>
    <property type="match status" value="1"/>
</dbReference>
<feature type="binding site" evidence="5">
    <location>
        <position position="409"/>
    </location>
    <ligand>
        <name>Zn(2+)</name>
        <dbReference type="ChEBI" id="CHEBI:29105"/>
    </ligand>
</feature>
<organism evidence="8 9">
    <name type="scientific">Schizosaccharomyces osmophilus</name>
    <dbReference type="NCBI Taxonomy" id="2545709"/>
    <lineage>
        <taxon>Eukaryota</taxon>
        <taxon>Fungi</taxon>
        <taxon>Dikarya</taxon>
        <taxon>Ascomycota</taxon>
        <taxon>Taphrinomycotina</taxon>
        <taxon>Schizosaccharomycetes</taxon>
        <taxon>Schizosaccharomycetales</taxon>
        <taxon>Schizosaccharomycetaceae</taxon>
        <taxon>Schizosaccharomyces</taxon>
    </lineage>
</organism>
<name>A0AAF0AUE6_9SCHI</name>
<dbReference type="GO" id="GO:0006882">
    <property type="term" value="P:intracellular zinc ion homeostasis"/>
    <property type="evidence" value="ECO:0007669"/>
    <property type="project" value="TreeGrafter"/>
</dbReference>
<feature type="region of interest" description="Disordered" evidence="6">
    <location>
        <begin position="8"/>
        <end position="30"/>
    </location>
</feature>
<evidence type="ECO:0000313" key="8">
    <source>
        <dbReference type="EMBL" id="WBW71507.1"/>
    </source>
</evidence>
<dbReference type="InterPro" id="IPR004254">
    <property type="entry name" value="AdipoR/HlyIII-related"/>
</dbReference>
<evidence type="ECO:0000256" key="5">
    <source>
        <dbReference type="PIRSR" id="PIRSR604254-1"/>
    </source>
</evidence>
<proteinExistence type="predicted"/>
<feature type="binding site" evidence="5">
    <location>
        <position position="264"/>
    </location>
    <ligand>
        <name>Zn(2+)</name>
        <dbReference type="ChEBI" id="CHEBI:29105"/>
    </ligand>
</feature>
<evidence type="ECO:0000256" key="4">
    <source>
        <dbReference type="ARBA" id="ARBA00023136"/>
    </source>
</evidence>
<comment type="subcellular location">
    <subcellularLocation>
        <location evidence="1">Membrane</location>
        <topology evidence="1">Multi-pass membrane protein</topology>
    </subcellularLocation>
</comment>
<dbReference type="Proteomes" id="UP001212411">
    <property type="component" value="Chromosome 1"/>
</dbReference>
<evidence type="ECO:0000256" key="3">
    <source>
        <dbReference type="ARBA" id="ARBA00022989"/>
    </source>
</evidence>
<dbReference type="GO" id="GO:0046872">
    <property type="term" value="F:metal ion binding"/>
    <property type="evidence" value="ECO:0007669"/>
    <property type="project" value="UniProtKB-KW"/>
</dbReference>
<feature type="transmembrane region" description="Helical" evidence="7">
    <location>
        <begin position="369"/>
        <end position="391"/>
    </location>
</feature>
<evidence type="ECO:0000256" key="6">
    <source>
        <dbReference type="SAM" id="MobiDB-lite"/>
    </source>
</evidence>
<dbReference type="GO" id="GO:0016020">
    <property type="term" value="C:membrane"/>
    <property type="evidence" value="ECO:0007669"/>
    <property type="project" value="UniProtKB-SubCell"/>
</dbReference>
<feature type="transmembrane region" description="Helical" evidence="7">
    <location>
        <begin position="309"/>
        <end position="328"/>
    </location>
</feature>